<dbReference type="AlphaFoldDB" id="A0A7W7H755"/>
<protein>
    <recommendedName>
        <fullName evidence="4">Concanavalin A-like lectin/glucanase superfamily protein</fullName>
    </recommendedName>
</protein>
<gene>
    <name evidence="2" type="ORF">BJY16_008506</name>
</gene>
<comment type="caution">
    <text evidence="2">The sequence shown here is derived from an EMBL/GenBank/DDBJ whole genome shotgun (WGS) entry which is preliminary data.</text>
</comment>
<evidence type="ECO:0008006" key="4">
    <source>
        <dbReference type="Google" id="ProtNLM"/>
    </source>
</evidence>
<keyword evidence="3" id="KW-1185">Reference proteome</keyword>
<organism evidence="2 3">
    <name type="scientific">Actinoplanes octamycinicus</name>
    <dbReference type="NCBI Taxonomy" id="135948"/>
    <lineage>
        <taxon>Bacteria</taxon>
        <taxon>Bacillati</taxon>
        <taxon>Actinomycetota</taxon>
        <taxon>Actinomycetes</taxon>
        <taxon>Micromonosporales</taxon>
        <taxon>Micromonosporaceae</taxon>
        <taxon>Actinoplanes</taxon>
    </lineage>
</organism>
<evidence type="ECO:0000313" key="3">
    <source>
        <dbReference type="Proteomes" id="UP000546162"/>
    </source>
</evidence>
<sequence>MTLLRASLGALCAVVLTATPALAAPPPGHVELRYLGDLTDPSHVADSSGNGLHGAILGGGGGFVTSVTEAGGNRILRFPGGSCTTTTPCPQAIIRPASSVTLVPGGDGEGRFVYGADIRLNETPSPDAGMNVFQFGAAGAGVTQWKLQVDYGRPSCRWSDGTNFVLLPAGPEDFGMTVGRWYRVTCVRLSPVLFQIRVHDPATGRQLVPPAQRTGPLADILPSGAVVIGGKRINPNQTDVDTDQFHGDLDNIEFGRKNTD</sequence>
<name>A0A7W7H755_9ACTN</name>
<dbReference type="EMBL" id="JACHNB010000001">
    <property type="protein sequence ID" value="MBB4745047.1"/>
    <property type="molecule type" value="Genomic_DNA"/>
</dbReference>
<feature type="chain" id="PRO_5030600935" description="Concanavalin A-like lectin/glucanase superfamily protein" evidence="1">
    <location>
        <begin position="24"/>
        <end position="260"/>
    </location>
</feature>
<feature type="signal peptide" evidence="1">
    <location>
        <begin position="1"/>
        <end position="23"/>
    </location>
</feature>
<keyword evidence="1" id="KW-0732">Signal</keyword>
<proteinExistence type="predicted"/>
<accession>A0A7W7H755</accession>
<dbReference type="Proteomes" id="UP000546162">
    <property type="component" value="Unassembled WGS sequence"/>
</dbReference>
<dbReference type="RefSeq" id="WP_185045308.1">
    <property type="nucleotide sequence ID" value="NZ_BAABFG010000005.1"/>
</dbReference>
<evidence type="ECO:0000256" key="1">
    <source>
        <dbReference type="SAM" id="SignalP"/>
    </source>
</evidence>
<evidence type="ECO:0000313" key="2">
    <source>
        <dbReference type="EMBL" id="MBB4745047.1"/>
    </source>
</evidence>
<reference evidence="2 3" key="1">
    <citation type="submission" date="2020-08" db="EMBL/GenBank/DDBJ databases">
        <title>Sequencing the genomes of 1000 actinobacteria strains.</title>
        <authorList>
            <person name="Klenk H.-P."/>
        </authorList>
    </citation>
    <scope>NUCLEOTIDE SEQUENCE [LARGE SCALE GENOMIC DNA]</scope>
    <source>
        <strain evidence="2 3">DSM 45809</strain>
    </source>
</reference>